<dbReference type="CDD" id="cd08347">
    <property type="entry name" value="PcpA_C_like"/>
    <property type="match status" value="1"/>
</dbReference>
<dbReference type="GO" id="GO:0051213">
    <property type="term" value="F:dioxygenase activity"/>
    <property type="evidence" value="ECO:0007669"/>
    <property type="project" value="UniProtKB-KW"/>
</dbReference>
<dbReference type="InterPro" id="IPR037523">
    <property type="entry name" value="VOC_core"/>
</dbReference>
<dbReference type="PANTHER" id="PTHR36110:SF2">
    <property type="entry name" value="RING-CLEAVING DIOXYGENASE MHQE-RELATED"/>
    <property type="match status" value="1"/>
</dbReference>
<dbReference type="PANTHER" id="PTHR36110">
    <property type="entry name" value="RING-CLEAVING DIOXYGENASE MHQE-RELATED"/>
    <property type="match status" value="1"/>
</dbReference>
<dbReference type="InterPro" id="IPR052537">
    <property type="entry name" value="Extradiol_RC_dioxygenase"/>
</dbReference>
<organism evidence="2 3">
    <name type="scientific">Craurococcus roseus</name>
    <dbReference type="NCBI Taxonomy" id="77585"/>
    <lineage>
        <taxon>Bacteria</taxon>
        <taxon>Pseudomonadati</taxon>
        <taxon>Pseudomonadota</taxon>
        <taxon>Alphaproteobacteria</taxon>
        <taxon>Acetobacterales</taxon>
        <taxon>Acetobacteraceae</taxon>
        <taxon>Craurococcus</taxon>
    </lineage>
</organism>
<reference evidence="2 3" key="1">
    <citation type="journal article" date="2019" name="Int. J. Syst. Evol. Microbiol.">
        <title>The Global Catalogue of Microorganisms (GCM) 10K type strain sequencing project: providing services to taxonomists for standard genome sequencing and annotation.</title>
        <authorList>
            <consortium name="The Broad Institute Genomics Platform"/>
            <consortium name="The Broad Institute Genome Sequencing Center for Infectious Disease"/>
            <person name="Wu L."/>
            <person name="Ma J."/>
        </authorList>
    </citation>
    <scope>NUCLEOTIDE SEQUENCE [LARGE SCALE GENOMIC DNA]</scope>
    <source>
        <strain evidence="2 3">JCM 9933</strain>
    </source>
</reference>
<keyword evidence="2" id="KW-0223">Dioxygenase</keyword>
<comment type="caution">
    <text evidence="2">The sequence shown here is derived from an EMBL/GenBank/DDBJ whole genome shotgun (WGS) entry which is preliminary data.</text>
</comment>
<dbReference type="SUPFAM" id="SSF54593">
    <property type="entry name" value="Glyoxalase/Bleomycin resistance protein/Dihydroxybiphenyl dioxygenase"/>
    <property type="match status" value="1"/>
</dbReference>
<keyword evidence="3" id="KW-1185">Reference proteome</keyword>
<protein>
    <submittedName>
        <fullName evidence="2">Ring-cleaving dioxygenase</fullName>
    </submittedName>
</protein>
<accession>A0ABN1ENV3</accession>
<name>A0ABN1ENV3_9PROT</name>
<proteinExistence type="predicted"/>
<evidence type="ECO:0000313" key="2">
    <source>
        <dbReference type="EMBL" id="GAA0570485.1"/>
    </source>
</evidence>
<feature type="domain" description="VOC" evidence="1">
    <location>
        <begin position="160"/>
        <end position="277"/>
    </location>
</feature>
<dbReference type="InterPro" id="IPR029068">
    <property type="entry name" value="Glyas_Bleomycin-R_OHBP_Dase"/>
</dbReference>
<evidence type="ECO:0000313" key="3">
    <source>
        <dbReference type="Proteomes" id="UP001501588"/>
    </source>
</evidence>
<dbReference type="RefSeq" id="WP_343893696.1">
    <property type="nucleotide sequence ID" value="NZ_BAAAFZ010000008.1"/>
</dbReference>
<feature type="domain" description="VOC" evidence="1">
    <location>
        <begin position="11"/>
        <end position="138"/>
    </location>
</feature>
<dbReference type="EMBL" id="BAAAFZ010000008">
    <property type="protein sequence ID" value="GAA0570485.1"/>
    <property type="molecule type" value="Genomic_DNA"/>
</dbReference>
<dbReference type="PROSITE" id="PS51819">
    <property type="entry name" value="VOC"/>
    <property type="match status" value="2"/>
</dbReference>
<keyword evidence="2" id="KW-0560">Oxidoreductase</keyword>
<gene>
    <name evidence="2" type="ORF">GCM10009416_06280</name>
</gene>
<dbReference type="InterPro" id="IPR004360">
    <property type="entry name" value="Glyas_Fos-R_dOase_dom"/>
</dbReference>
<sequence>MGDGGTIAIGGIHHVTAIAADPQRNLDFYAGALGLRLVKRTVNFDDPGTYHLYYGDGAGTPGSILTFFPHVGARRGRHGVGQAAETRFAVPKASIGHWVERLMRHHITADGPAPRFGDGAPVLSFRDPDGLMLELVGLDEPGDAAGWDAAPVPAEHAIRRVLGVSLWLEAYERSAALLTGPMGFRASAQEGERHRYAGAGGAEVELRCAPGFWPGAAGAGTVHHVAFRVPDPAAEEAARGVLGREAGLDVTPVLDRQYFRSVYFREPGGVLFEIATDPPGFMVDEPPERLGEALKLPAWLEGRRETIERRLPELHPPSGRR</sequence>
<dbReference type="Pfam" id="PF00903">
    <property type="entry name" value="Glyoxalase"/>
    <property type="match status" value="2"/>
</dbReference>
<dbReference type="Gene3D" id="3.10.180.10">
    <property type="entry name" value="2,3-Dihydroxybiphenyl 1,2-Dioxygenase, domain 1"/>
    <property type="match status" value="2"/>
</dbReference>
<evidence type="ECO:0000259" key="1">
    <source>
        <dbReference type="PROSITE" id="PS51819"/>
    </source>
</evidence>
<dbReference type="Proteomes" id="UP001501588">
    <property type="component" value="Unassembled WGS sequence"/>
</dbReference>